<dbReference type="EMBL" id="JBICBT010000347">
    <property type="protein sequence ID" value="KAL3116755.1"/>
    <property type="molecule type" value="Genomic_DNA"/>
</dbReference>
<dbReference type="EMBL" id="JBICBT010000022">
    <property type="protein sequence ID" value="KAL3125732.1"/>
    <property type="molecule type" value="Genomic_DNA"/>
</dbReference>
<keyword evidence="1" id="KW-0175">Coiled coil</keyword>
<keyword evidence="5" id="KW-1185">Reference proteome</keyword>
<organism evidence="2 5">
    <name type="scientific">Heterodera trifolii</name>
    <dbReference type="NCBI Taxonomy" id="157864"/>
    <lineage>
        <taxon>Eukaryota</taxon>
        <taxon>Metazoa</taxon>
        <taxon>Ecdysozoa</taxon>
        <taxon>Nematoda</taxon>
        <taxon>Chromadorea</taxon>
        <taxon>Rhabditida</taxon>
        <taxon>Tylenchina</taxon>
        <taxon>Tylenchomorpha</taxon>
        <taxon>Tylenchoidea</taxon>
        <taxon>Heteroderidae</taxon>
        <taxon>Heteroderinae</taxon>
        <taxon>Heterodera</taxon>
    </lineage>
</organism>
<evidence type="ECO:0000313" key="5">
    <source>
        <dbReference type="Proteomes" id="UP001620626"/>
    </source>
</evidence>
<accession>A0ABD2LQ18</accession>
<sequence>MIHLFLLKCLVRSQEICVPMDRRHQSADHRQLIKECAEMEEQISQLYERRIKQEKQLAEKDEIIKRLESDLY</sequence>
<protein>
    <submittedName>
        <fullName evidence="2">Uncharacterized protein</fullName>
    </submittedName>
</protein>
<proteinExistence type="predicted"/>
<evidence type="ECO:0000256" key="1">
    <source>
        <dbReference type="SAM" id="Coils"/>
    </source>
</evidence>
<evidence type="ECO:0000313" key="4">
    <source>
        <dbReference type="EMBL" id="KAL3125732.1"/>
    </source>
</evidence>
<name>A0ABD2LQ18_9BILA</name>
<dbReference type="AlphaFoldDB" id="A0ABD2LQ18"/>
<gene>
    <name evidence="3" type="ORF">niasHT_004136</name>
    <name evidence="4" type="ORF">niasHT_004182</name>
    <name evidence="2" type="ORF">niasHT_004256</name>
</gene>
<reference evidence="2 5" key="1">
    <citation type="submission" date="2024-10" db="EMBL/GenBank/DDBJ databases">
        <authorList>
            <person name="Kim D."/>
        </authorList>
    </citation>
    <scope>NUCLEOTIDE SEQUENCE [LARGE SCALE GENOMIC DNA]</scope>
    <source>
        <strain evidence="2">BH-2024</strain>
    </source>
</reference>
<dbReference type="EMBL" id="JBICBT010000326">
    <property type="protein sequence ID" value="KAL3117340.1"/>
    <property type="molecule type" value="Genomic_DNA"/>
</dbReference>
<comment type="caution">
    <text evidence="2">The sequence shown here is derived from an EMBL/GenBank/DDBJ whole genome shotgun (WGS) entry which is preliminary data.</text>
</comment>
<evidence type="ECO:0000313" key="2">
    <source>
        <dbReference type="EMBL" id="KAL3116755.1"/>
    </source>
</evidence>
<dbReference type="Proteomes" id="UP001620626">
    <property type="component" value="Unassembled WGS sequence"/>
</dbReference>
<feature type="coiled-coil region" evidence="1">
    <location>
        <begin position="22"/>
        <end position="70"/>
    </location>
</feature>
<evidence type="ECO:0000313" key="3">
    <source>
        <dbReference type="EMBL" id="KAL3117340.1"/>
    </source>
</evidence>